<feature type="transmembrane region" description="Helical" evidence="12">
    <location>
        <begin position="759"/>
        <end position="787"/>
    </location>
</feature>
<dbReference type="Pfam" id="PF03552">
    <property type="entry name" value="Cellulose_synt"/>
    <property type="match status" value="2"/>
</dbReference>
<dbReference type="GO" id="GO:0000139">
    <property type="term" value="C:Golgi membrane"/>
    <property type="evidence" value="ECO:0007669"/>
    <property type="project" value="UniProtKB-SubCell"/>
</dbReference>
<dbReference type="InterPro" id="IPR005150">
    <property type="entry name" value="Cellulose_synth"/>
</dbReference>
<evidence type="ECO:0000256" key="9">
    <source>
        <dbReference type="PIRSR" id="PIRSR605150-1"/>
    </source>
</evidence>
<feature type="active site" evidence="9">
    <location>
        <position position="198"/>
    </location>
</feature>
<feature type="transmembrane region" description="Helical" evidence="12">
    <location>
        <begin position="638"/>
        <end position="658"/>
    </location>
</feature>
<feature type="transmembrane region" description="Helical" evidence="12">
    <location>
        <begin position="670"/>
        <end position="693"/>
    </location>
</feature>
<evidence type="ECO:0000256" key="1">
    <source>
        <dbReference type="ARBA" id="ARBA00004653"/>
    </source>
</evidence>
<feature type="binding site" evidence="10">
    <location>
        <position position="169"/>
    </location>
    <ligand>
        <name>UDP-alpha-D-glucose</name>
        <dbReference type="ChEBI" id="CHEBI:58885"/>
    </ligand>
</feature>
<dbReference type="SUPFAM" id="SSF53448">
    <property type="entry name" value="Nucleotide-diphospho-sugar transferases"/>
    <property type="match status" value="1"/>
</dbReference>
<keyword evidence="15" id="KW-1185">Reference proteome</keyword>
<evidence type="ECO:0000313" key="15">
    <source>
        <dbReference type="Proteomes" id="UP000324705"/>
    </source>
</evidence>
<sequence>MAAAVTRRANALRVEAPDGNAESGRASLAADSPAAKRAADAKDDVWVAADEGDTSGAIAGDGNRPPLFRTFKVKGSILHPYRFMILVRLVAIVAFFAWRVKHKNHDGVWLWATSMVADVWFGFSWLLNQLPKLNPVKRVPDLAALADHSGDANLPGIDIFVTTVDPVDEPLLYTVNTILSILATDYPVDKYACYLSDDGGTLVHYEAMIEVANFAVLWVPFCRKYCVEPRSPENYFGMKTQQYAGSMAGEFMRDHRRVRREYDEFKVRVDSLSTTIRQRSDAYNSSKKGDGVRATWMADGTQWPGTWIEQVDNHRRGQHAGIVQVILGHPSCKPQLGSPASADNPLDFSNVDTRLPMLVYMSREKRPGYNHQKKAGAMNVMLRVSALLSNAPFVVNFDGDHYINNSQALHAPMCFMLDPRDGQNTAFVQFPQRFDDVDPTDRYANHNRVFFDGTMLSLNGLQGPSYLGTGTMFRRVALYGMEPPRYRAENIKLAGKVNEFGSSTSFINSMPDGAIQERSITPVLVDEALSNDLATLMTCAYEDGSSWGRDVGWVYNIATEDVVTGFRMHRQGWRSMYCSMEPAAFRGTAPINLTERLYQVLRWSGGSLEMFFSHSNALMAGRRLHPLQRIAYLNMSTYPIVTVFILAYNLFPVLWLFSEQFYIQRPFGTYIMYLVAVISIIHVIGMFEVKWAGITLLDWCRNEQFYMIGATGVYPTAVLYMALKLVTGKGIYFRLTSKQTDACSNDKFADLYTVRWVPLLLPTIVVLVVNVAAVGAAIGKAAAWGFFTDQARHVLLGMLFNVWIIVLLYPFALGIMGKWGKRPVILFVMLVMAIGAVALVYVTFHAPYPADFSEAAASLGEASLVLSSCKNNSSKLETISIIVGIKVNDDIGHYFQTHKGLRQGDSMSPLLFNIVADMLAVIIGRAKQNGHVEGLVPHLVDGGVSILQYADDTILFMKHDMAKARNMKLILCLFEQLSGLNINFHKSEVPYLSVTWAFRFITSDEAKRKYRLARWDILCRPKDQGGLGVENLEIKNKCLMSKWLYRLETEPDGMWSQIPHNKYLHLKTLAQVTIRPTDSPLWKGLMRTKDMFFRRVKFLVGNRMSTRFWEDTWLGETPLALQYPTLYNIVQRKEDYVGIVLQTIPLNVQFRRYLLLYALTSYVVYSAPNGVPIAAQGGVYAVGAGGQGGFYPTWVAT</sequence>
<keyword evidence="2" id="KW-0328">Glycosyltransferase</keyword>
<dbReference type="GO" id="GO:0016760">
    <property type="term" value="F:cellulose synthase (UDP-forming) activity"/>
    <property type="evidence" value="ECO:0007669"/>
    <property type="project" value="InterPro"/>
</dbReference>
<keyword evidence="3" id="KW-0808">Transferase</keyword>
<protein>
    <recommendedName>
        <fullName evidence="13">Reverse transcriptase domain-containing protein</fullName>
    </recommendedName>
</protein>
<feature type="transmembrane region" description="Helical" evidence="12">
    <location>
        <begin position="793"/>
        <end position="812"/>
    </location>
</feature>
<feature type="transmembrane region" description="Helical" evidence="12">
    <location>
        <begin position="107"/>
        <end position="127"/>
    </location>
</feature>
<dbReference type="Pfam" id="PF00078">
    <property type="entry name" value="RVT_1"/>
    <property type="match status" value="1"/>
</dbReference>
<evidence type="ECO:0000259" key="13">
    <source>
        <dbReference type="Pfam" id="PF00078"/>
    </source>
</evidence>
<evidence type="ECO:0000256" key="6">
    <source>
        <dbReference type="ARBA" id="ARBA00023034"/>
    </source>
</evidence>
<accession>A0A9R1R5Q2</accession>
<evidence type="ECO:0000256" key="3">
    <source>
        <dbReference type="ARBA" id="ARBA00022679"/>
    </source>
</evidence>
<gene>
    <name evidence="14" type="ORF">TRITD_2Av1G080780</name>
</gene>
<evidence type="ECO:0000256" key="5">
    <source>
        <dbReference type="ARBA" id="ARBA00022989"/>
    </source>
</evidence>
<dbReference type="OMA" id="QNGHVEG"/>
<keyword evidence="4 12" id="KW-0812">Transmembrane</keyword>
<dbReference type="AlphaFoldDB" id="A0A9R1R5Q2"/>
<feature type="active site" evidence="9">
    <location>
        <position position="561"/>
    </location>
</feature>
<evidence type="ECO:0000256" key="12">
    <source>
        <dbReference type="SAM" id="Phobius"/>
    </source>
</evidence>
<dbReference type="PANTHER" id="PTHR13301">
    <property type="entry name" value="X-BOX TRANSCRIPTION FACTOR-RELATED"/>
    <property type="match status" value="1"/>
</dbReference>
<dbReference type="Proteomes" id="UP000324705">
    <property type="component" value="Chromosome 2A"/>
</dbReference>
<dbReference type="Gramene" id="TRITD2Av1G080780.1">
    <property type="protein sequence ID" value="TRITD2Av1G080780.1"/>
    <property type="gene ID" value="TRITD2Av1G080780"/>
</dbReference>
<feature type="binding site" evidence="10">
    <location>
        <position position="373"/>
    </location>
    <ligand>
        <name>UDP-alpha-D-glucose</name>
        <dbReference type="ChEBI" id="CHEBI:58885"/>
    </ligand>
</feature>
<keyword evidence="8" id="KW-0961">Cell wall biogenesis/degradation</keyword>
<evidence type="ECO:0000256" key="4">
    <source>
        <dbReference type="ARBA" id="ARBA00022692"/>
    </source>
</evidence>
<name>A0A9R1R5Q2_TRITD</name>
<evidence type="ECO:0000256" key="11">
    <source>
        <dbReference type="PIRSR" id="PIRSR605150-3"/>
    </source>
</evidence>
<evidence type="ECO:0000256" key="7">
    <source>
        <dbReference type="ARBA" id="ARBA00023136"/>
    </source>
</evidence>
<dbReference type="EMBL" id="LT934113">
    <property type="protein sequence ID" value="VAH29133.1"/>
    <property type="molecule type" value="Genomic_DNA"/>
</dbReference>
<keyword evidence="7 12" id="KW-0472">Membrane</keyword>
<proteinExistence type="predicted"/>
<evidence type="ECO:0000256" key="10">
    <source>
        <dbReference type="PIRSR" id="PIRSR605150-2"/>
    </source>
</evidence>
<comment type="subcellular location">
    <subcellularLocation>
        <location evidence="1">Golgi apparatus membrane</location>
        <topology evidence="1">Multi-pass membrane protein</topology>
    </subcellularLocation>
</comment>
<keyword evidence="6" id="KW-0333">Golgi apparatus</keyword>
<organism evidence="14 15">
    <name type="scientific">Triticum turgidum subsp. durum</name>
    <name type="common">Durum wheat</name>
    <name type="synonym">Triticum durum</name>
    <dbReference type="NCBI Taxonomy" id="4567"/>
    <lineage>
        <taxon>Eukaryota</taxon>
        <taxon>Viridiplantae</taxon>
        <taxon>Streptophyta</taxon>
        <taxon>Embryophyta</taxon>
        <taxon>Tracheophyta</taxon>
        <taxon>Spermatophyta</taxon>
        <taxon>Magnoliopsida</taxon>
        <taxon>Liliopsida</taxon>
        <taxon>Poales</taxon>
        <taxon>Poaceae</taxon>
        <taxon>BOP clade</taxon>
        <taxon>Pooideae</taxon>
        <taxon>Triticodae</taxon>
        <taxon>Triticeae</taxon>
        <taxon>Triticinae</taxon>
        <taxon>Triticum</taxon>
    </lineage>
</organism>
<feature type="transmembrane region" description="Helical" evidence="12">
    <location>
        <begin position="81"/>
        <end position="100"/>
    </location>
</feature>
<feature type="binding site" evidence="10">
    <location>
        <position position="198"/>
    </location>
    <ligand>
        <name>UDP-alpha-D-glucose</name>
        <dbReference type="ChEBI" id="CHEBI:58885"/>
    </ligand>
</feature>
<dbReference type="GO" id="GO:0071669">
    <property type="term" value="P:plant-type cell wall organization or biogenesis"/>
    <property type="evidence" value="ECO:0007669"/>
    <property type="project" value="UniProtKB-ARBA"/>
</dbReference>
<evidence type="ECO:0000256" key="8">
    <source>
        <dbReference type="ARBA" id="ARBA00023316"/>
    </source>
</evidence>
<feature type="binding site" evidence="11">
    <location>
        <position position="398"/>
    </location>
    <ligand>
        <name>Mn(2+)</name>
        <dbReference type="ChEBI" id="CHEBI:29035"/>
    </ligand>
</feature>
<dbReference type="InterPro" id="IPR029044">
    <property type="entry name" value="Nucleotide-diphossugar_trans"/>
</dbReference>
<dbReference type="FunFam" id="3.90.550.10:FF:000027">
    <property type="entry name" value="Cellulose synthase-like protein D4"/>
    <property type="match status" value="1"/>
</dbReference>
<reference evidence="14 15" key="1">
    <citation type="submission" date="2017-09" db="EMBL/GenBank/DDBJ databases">
        <authorList>
            <consortium name="International Durum Wheat Genome Sequencing Consortium (IDWGSC)"/>
            <person name="Milanesi L."/>
        </authorList>
    </citation>
    <scope>NUCLEOTIDE SEQUENCE [LARGE SCALE GENOMIC DNA]</scope>
    <source>
        <strain evidence="15">cv. Svevo</strain>
    </source>
</reference>
<dbReference type="GO" id="GO:0030244">
    <property type="term" value="P:cellulose biosynthetic process"/>
    <property type="evidence" value="ECO:0007669"/>
    <property type="project" value="InterPro"/>
</dbReference>
<feature type="domain" description="Reverse transcriptase" evidence="13">
    <location>
        <begin position="886"/>
        <end position="990"/>
    </location>
</feature>
<evidence type="ECO:0000313" key="14">
    <source>
        <dbReference type="EMBL" id="VAH29133.1"/>
    </source>
</evidence>
<dbReference type="SUPFAM" id="SSF56672">
    <property type="entry name" value="DNA/RNA polymerases"/>
    <property type="match status" value="1"/>
</dbReference>
<evidence type="ECO:0000256" key="2">
    <source>
        <dbReference type="ARBA" id="ARBA00022676"/>
    </source>
</evidence>
<keyword evidence="5 12" id="KW-1133">Transmembrane helix</keyword>
<feature type="transmembrane region" description="Helical" evidence="12">
    <location>
        <begin position="824"/>
        <end position="844"/>
    </location>
</feature>
<dbReference type="Gene3D" id="3.90.550.10">
    <property type="entry name" value="Spore Coat Polysaccharide Biosynthesis Protein SpsA, Chain A"/>
    <property type="match status" value="1"/>
</dbReference>
<dbReference type="InterPro" id="IPR043502">
    <property type="entry name" value="DNA/RNA_pol_sf"/>
</dbReference>
<feature type="binding site" evidence="11">
    <location>
        <position position="374"/>
    </location>
    <ligand>
        <name>Mn(2+)</name>
        <dbReference type="ChEBI" id="CHEBI:29035"/>
    </ligand>
</feature>
<feature type="transmembrane region" description="Helical" evidence="12">
    <location>
        <begin position="705"/>
        <end position="726"/>
    </location>
</feature>
<dbReference type="InterPro" id="IPR000477">
    <property type="entry name" value="RT_dom"/>
</dbReference>
<dbReference type="GO" id="GO:0071555">
    <property type="term" value="P:cell wall organization"/>
    <property type="evidence" value="ECO:0007669"/>
    <property type="project" value="UniProtKB-KW"/>
</dbReference>